<dbReference type="InterPro" id="IPR040217">
    <property type="entry name" value="ACR1-12"/>
</dbReference>
<evidence type="ECO:0000313" key="3">
    <source>
        <dbReference type="EMBL" id="KAH8479497.1"/>
    </source>
</evidence>
<evidence type="ECO:0000256" key="2">
    <source>
        <dbReference type="RuleBase" id="RU369043"/>
    </source>
</evidence>
<feature type="non-terminal residue" evidence="3">
    <location>
        <position position="96"/>
    </location>
</feature>
<keyword evidence="4" id="KW-1185">Reference proteome</keyword>
<comment type="caution">
    <text evidence="3">The sequence shown here is derived from an EMBL/GenBank/DDBJ whole genome shotgun (WGS) entry which is preliminary data.</text>
</comment>
<comment type="function">
    <text evidence="2">Binds amino acids.</text>
</comment>
<dbReference type="GO" id="GO:0009570">
    <property type="term" value="C:chloroplast stroma"/>
    <property type="evidence" value="ECO:0007669"/>
    <property type="project" value="TreeGrafter"/>
</dbReference>
<dbReference type="AlphaFoldDB" id="A0A8T2WIH5"/>
<accession>A0A8T2WIH5</accession>
<sequence length="96" mass="10679">VQHVKQQLLKGRLYFCGSLLFVEAADRPGLLVDLVKAITDINIAVESGEFDTEGLLAKAKFHVSYKGKAISKPLQLVLANSLRYFLRRPSTEEASF</sequence>
<dbReference type="SUPFAM" id="SSF55021">
    <property type="entry name" value="ACT-like"/>
    <property type="match status" value="1"/>
</dbReference>
<proteinExistence type="predicted"/>
<dbReference type="InterPro" id="IPR045865">
    <property type="entry name" value="ACT-like_dom_sf"/>
</dbReference>
<organism evidence="3 4">
    <name type="scientific">Populus deltoides</name>
    <name type="common">Eastern poplar</name>
    <name type="synonym">Eastern cottonwood</name>
    <dbReference type="NCBI Taxonomy" id="3696"/>
    <lineage>
        <taxon>Eukaryota</taxon>
        <taxon>Viridiplantae</taxon>
        <taxon>Streptophyta</taxon>
        <taxon>Embryophyta</taxon>
        <taxon>Tracheophyta</taxon>
        <taxon>Spermatophyta</taxon>
        <taxon>Magnoliopsida</taxon>
        <taxon>eudicotyledons</taxon>
        <taxon>Gunneridae</taxon>
        <taxon>Pentapetalae</taxon>
        <taxon>rosids</taxon>
        <taxon>fabids</taxon>
        <taxon>Malpighiales</taxon>
        <taxon>Salicaceae</taxon>
        <taxon>Saliceae</taxon>
        <taxon>Populus</taxon>
    </lineage>
</organism>
<evidence type="ECO:0000256" key="1">
    <source>
        <dbReference type="ARBA" id="ARBA00022737"/>
    </source>
</evidence>
<protein>
    <recommendedName>
        <fullName evidence="2">ACT domain-containing protein ACR</fullName>
    </recommendedName>
    <alternativeName>
        <fullName evidence="2">Protein ACT DOMAIN REPEATS</fullName>
    </alternativeName>
</protein>
<dbReference type="GO" id="GO:0016597">
    <property type="term" value="F:amino acid binding"/>
    <property type="evidence" value="ECO:0007669"/>
    <property type="project" value="UniProtKB-UniRule"/>
</dbReference>
<name>A0A8T2WIH5_POPDE</name>
<dbReference type="EMBL" id="JACEGQ020000178">
    <property type="protein sequence ID" value="KAH8479497.1"/>
    <property type="molecule type" value="Genomic_DNA"/>
</dbReference>
<dbReference type="Proteomes" id="UP000807159">
    <property type="component" value="Unassembled WGS sequence"/>
</dbReference>
<dbReference type="GO" id="GO:0009535">
    <property type="term" value="C:chloroplast thylakoid membrane"/>
    <property type="evidence" value="ECO:0007669"/>
    <property type="project" value="TreeGrafter"/>
</dbReference>
<gene>
    <name evidence="3" type="ORF">H0E87_031320</name>
</gene>
<keyword evidence="1 2" id="KW-0677">Repeat</keyword>
<dbReference type="Gene3D" id="3.30.70.260">
    <property type="match status" value="1"/>
</dbReference>
<evidence type="ECO:0000313" key="4">
    <source>
        <dbReference type="Proteomes" id="UP000807159"/>
    </source>
</evidence>
<dbReference type="CDD" id="cd04873">
    <property type="entry name" value="ACT_UUR-ACR-like"/>
    <property type="match status" value="1"/>
</dbReference>
<dbReference type="PANTHER" id="PTHR31096">
    <property type="entry name" value="ACT DOMAIN-CONTAINING PROTEIN ACR4-RELATED"/>
    <property type="match status" value="1"/>
</dbReference>
<reference evidence="3" key="1">
    <citation type="journal article" date="2021" name="J. Hered.">
        <title>Genome Assembly of Salicaceae Populus deltoides (Eastern Cottonwood) I-69 Based on Nanopore Sequencing and Hi-C Technologies.</title>
        <authorList>
            <person name="Bai S."/>
            <person name="Wu H."/>
            <person name="Zhang J."/>
            <person name="Pan Z."/>
            <person name="Zhao W."/>
            <person name="Li Z."/>
            <person name="Tong C."/>
        </authorList>
    </citation>
    <scope>NUCLEOTIDE SEQUENCE</scope>
    <source>
        <tissue evidence="3">Leaf</tissue>
    </source>
</reference>
<dbReference type="PANTHER" id="PTHR31096:SF16">
    <property type="entry name" value="ACT DOMAIN-CONTAINING PROTEIN ACR11"/>
    <property type="match status" value="1"/>
</dbReference>